<sequence>MIVYRLGKQRFIEDLSGSGAYMNGGRWNNKGVYMLYTSESKALAMSELSVHLPLGIVPKDYSFVKMEIPDDKILELDMKLLDPIDWKTLPHGPETQAIGDQFILDNTHLALKVPSVVVEGDFNYVLNPHFPDYNRLVTIIDKGPFPFDQRIFVRPNTN</sequence>
<dbReference type="Proteomes" id="UP000290261">
    <property type="component" value="Unassembled WGS sequence"/>
</dbReference>
<comment type="caution">
    <text evidence="2">The sequence shown here is derived from an EMBL/GenBank/DDBJ whole genome shotgun (WGS) entry which is preliminary data.</text>
</comment>
<dbReference type="EMBL" id="JJMP01000010">
    <property type="protein sequence ID" value="RYC50408.1"/>
    <property type="molecule type" value="Genomic_DNA"/>
</dbReference>
<organism evidence="2 3">
    <name type="scientific">Flagellimonas olearia</name>
    <dbReference type="NCBI Taxonomy" id="552546"/>
    <lineage>
        <taxon>Bacteria</taxon>
        <taxon>Pseudomonadati</taxon>
        <taxon>Bacteroidota</taxon>
        <taxon>Flavobacteriia</taxon>
        <taxon>Flavobacteriales</taxon>
        <taxon>Flavobacteriaceae</taxon>
        <taxon>Flagellimonas</taxon>
    </lineage>
</organism>
<dbReference type="InterPro" id="IPR014914">
    <property type="entry name" value="RES_dom"/>
</dbReference>
<gene>
    <name evidence="2" type="ORF">DN53_05670</name>
</gene>
<dbReference type="RefSeq" id="WP_129655993.1">
    <property type="nucleotide sequence ID" value="NZ_ML142914.1"/>
</dbReference>
<dbReference type="AlphaFoldDB" id="A0A444VI16"/>
<name>A0A444VI16_9FLAO</name>
<reference evidence="2 3" key="1">
    <citation type="submission" date="2014-04" db="EMBL/GenBank/DDBJ databases">
        <title>Whole genome of Muricauda olearia.</title>
        <authorList>
            <person name="Zhang X.-H."/>
            <person name="Tang K."/>
        </authorList>
    </citation>
    <scope>NUCLEOTIDE SEQUENCE [LARGE SCALE GENOMIC DNA]</scope>
    <source>
        <strain evidence="2 3">Th120</strain>
    </source>
</reference>
<dbReference type="SMART" id="SM00953">
    <property type="entry name" value="RES"/>
    <property type="match status" value="1"/>
</dbReference>
<feature type="domain" description="RES" evidence="1">
    <location>
        <begin position="14"/>
        <end position="138"/>
    </location>
</feature>
<protein>
    <recommendedName>
        <fullName evidence="1">RES domain-containing protein</fullName>
    </recommendedName>
</protein>
<keyword evidence="3" id="KW-1185">Reference proteome</keyword>
<accession>A0A444VI16</accession>
<evidence type="ECO:0000259" key="1">
    <source>
        <dbReference type="SMART" id="SM00953"/>
    </source>
</evidence>
<dbReference type="Pfam" id="PF08808">
    <property type="entry name" value="RES"/>
    <property type="match status" value="1"/>
</dbReference>
<evidence type="ECO:0000313" key="2">
    <source>
        <dbReference type="EMBL" id="RYC50408.1"/>
    </source>
</evidence>
<evidence type="ECO:0000313" key="3">
    <source>
        <dbReference type="Proteomes" id="UP000290261"/>
    </source>
</evidence>
<proteinExistence type="predicted"/>